<keyword evidence="4 7" id="KW-0067">ATP-binding</keyword>
<protein>
    <submittedName>
        <fullName evidence="7">ABC transporter ATP-binding protein</fullName>
    </submittedName>
</protein>
<sequence length="235" mass="25337">MSLLEARGLSAGYGQITVLHDVSLRVDPGEIVVVLGSNGAGKTTLLRALSGLIHVRGELEVDGTSVIGTGTHRLAALGMAHVPQGRGTFGDLTVEENLLVGAATRPRREARTDLDRWYARFPRLGERRHRHAAGLSGGEQQMLAIARGFMSRPRLVLLDEPSLGLAPAITTELFGTLAELHEESGAAMLIVEQNAELALRIGERALLLEHGRIVQRGTADEFRSSDDIRRAYLGV</sequence>
<dbReference type="GO" id="GO:0005524">
    <property type="term" value="F:ATP binding"/>
    <property type="evidence" value="ECO:0007669"/>
    <property type="project" value="UniProtKB-KW"/>
</dbReference>
<evidence type="ECO:0000256" key="1">
    <source>
        <dbReference type="ARBA" id="ARBA00005417"/>
    </source>
</evidence>
<evidence type="ECO:0000259" key="6">
    <source>
        <dbReference type="PROSITE" id="PS50893"/>
    </source>
</evidence>
<comment type="caution">
    <text evidence="7">The sequence shown here is derived from an EMBL/GenBank/DDBJ whole genome shotgun (WGS) entry which is preliminary data.</text>
</comment>
<evidence type="ECO:0000313" key="8">
    <source>
        <dbReference type="Proteomes" id="UP001144396"/>
    </source>
</evidence>
<dbReference type="EMBL" id="BSDP01000001">
    <property type="protein sequence ID" value="GLI28247.1"/>
    <property type="molecule type" value="Genomic_DNA"/>
</dbReference>
<dbReference type="PROSITE" id="PS00211">
    <property type="entry name" value="ABC_TRANSPORTER_1"/>
    <property type="match status" value="1"/>
</dbReference>
<evidence type="ECO:0000256" key="5">
    <source>
        <dbReference type="ARBA" id="ARBA00022970"/>
    </source>
</evidence>
<organism evidence="7 8">
    <name type="scientific">Agromyces rhizosphaerae</name>
    <dbReference type="NCBI Taxonomy" id="88374"/>
    <lineage>
        <taxon>Bacteria</taxon>
        <taxon>Bacillati</taxon>
        <taxon>Actinomycetota</taxon>
        <taxon>Actinomycetes</taxon>
        <taxon>Micrococcales</taxon>
        <taxon>Microbacteriaceae</taxon>
        <taxon>Agromyces</taxon>
    </lineage>
</organism>
<evidence type="ECO:0000256" key="4">
    <source>
        <dbReference type="ARBA" id="ARBA00022840"/>
    </source>
</evidence>
<dbReference type="InterPro" id="IPR017871">
    <property type="entry name" value="ABC_transporter-like_CS"/>
</dbReference>
<keyword evidence="8" id="KW-1185">Reference proteome</keyword>
<dbReference type="PANTHER" id="PTHR43820">
    <property type="entry name" value="HIGH-AFFINITY BRANCHED-CHAIN AMINO ACID TRANSPORT ATP-BINDING PROTEIN LIVF"/>
    <property type="match status" value="1"/>
</dbReference>
<dbReference type="InterPro" id="IPR003593">
    <property type="entry name" value="AAA+_ATPase"/>
</dbReference>
<keyword evidence="5" id="KW-0029">Amino-acid transport</keyword>
<gene>
    <name evidence="7" type="ORF">ARHIZOSPH14_24890</name>
</gene>
<dbReference type="Pfam" id="PF00005">
    <property type="entry name" value="ABC_tran"/>
    <property type="match status" value="1"/>
</dbReference>
<evidence type="ECO:0000313" key="7">
    <source>
        <dbReference type="EMBL" id="GLI28247.1"/>
    </source>
</evidence>
<comment type="similarity">
    <text evidence="1">Belongs to the ABC transporter superfamily.</text>
</comment>
<dbReference type="PROSITE" id="PS50893">
    <property type="entry name" value="ABC_TRANSPORTER_2"/>
    <property type="match status" value="1"/>
</dbReference>
<dbReference type="CDD" id="cd03224">
    <property type="entry name" value="ABC_TM1139_LivF_branched"/>
    <property type="match status" value="1"/>
</dbReference>
<dbReference type="AlphaFoldDB" id="A0A9W6FS13"/>
<feature type="domain" description="ABC transporter" evidence="6">
    <location>
        <begin position="4"/>
        <end position="235"/>
    </location>
</feature>
<evidence type="ECO:0000256" key="2">
    <source>
        <dbReference type="ARBA" id="ARBA00022448"/>
    </source>
</evidence>
<dbReference type="Proteomes" id="UP001144396">
    <property type="component" value="Unassembled WGS sequence"/>
</dbReference>
<evidence type="ECO:0000256" key="3">
    <source>
        <dbReference type="ARBA" id="ARBA00022741"/>
    </source>
</evidence>
<dbReference type="PANTHER" id="PTHR43820:SF4">
    <property type="entry name" value="HIGH-AFFINITY BRANCHED-CHAIN AMINO ACID TRANSPORT ATP-BINDING PROTEIN LIVF"/>
    <property type="match status" value="1"/>
</dbReference>
<dbReference type="InterPro" id="IPR027417">
    <property type="entry name" value="P-loop_NTPase"/>
</dbReference>
<dbReference type="Gene3D" id="3.40.50.300">
    <property type="entry name" value="P-loop containing nucleotide triphosphate hydrolases"/>
    <property type="match status" value="1"/>
</dbReference>
<dbReference type="InterPro" id="IPR003439">
    <property type="entry name" value="ABC_transporter-like_ATP-bd"/>
</dbReference>
<dbReference type="SMART" id="SM00382">
    <property type="entry name" value="AAA"/>
    <property type="match status" value="1"/>
</dbReference>
<dbReference type="GO" id="GO:0015658">
    <property type="term" value="F:branched-chain amino acid transmembrane transporter activity"/>
    <property type="evidence" value="ECO:0007669"/>
    <property type="project" value="TreeGrafter"/>
</dbReference>
<dbReference type="SUPFAM" id="SSF52540">
    <property type="entry name" value="P-loop containing nucleoside triphosphate hydrolases"/>
    <property type="match status" value="1"/>
</dbReference>
<dbReference type="InterPro" id="IPR052156">
    <property type="entry name" value="BCAA_Transport_ATP-bd_LivF"/>
</dbReference>
<name>A0A9W6FS13_9MICO</name>
<proteinExistence type="inferred from homology"/>
<accession>A0A9W6FS13</accession>
<reference evidence="7" key="1">
    <citation type="submission" date="2022-12" db="EMBL/GenBank/DDBJ databases">
        <title>Reference genome sequencing for broad-spectrum identification of bacterial and archaeal isolates by mass spectrometry.</title>
        <authorList>
            <person name="Sekiguchi Y."/>
            <person name="Tourlousse D.M."/>
        </authorList>
    </citation>
    <scope>NUCLEOTIDE SEQUENCE</scope>
    <source>
        <strain evidence="7">14</strain>
    </source>
</reference>
<keyword evidence="3" id="KW-0547">Nucleotide-binding</keyword>
<keyword evidence="2" id="KW-0813">Transport</keyword>
<dbReference type="GO" id="GO:0016887">
    <property type="term" value="F:ATP hydrolysis activity"/>
    <property type="evidence" value="ECO:0007669"/>
    <property type="project" value="InterPro"/>
</dbReference>
<dbReference type="GO" id="GO:0015807">
    <property type="term" value="P:L-amino acid transport"/>
    <property type="evidence" value="ECO:0007669"/>
    <property type="project" value="TreeGrafter"/>
</dbReference>
<dbReference type="RefSeq" id="WP_281885453.1">
    <property type="nucleotide sequence ID" value="NZ_BSDP01000001.1"/>
</dbReference>